<proteinExistence type="predicted"/>
<reference evidence="1 2" key="1">
    <citation type="submission" date="2014-08" db="EMBL/GenBank/DDBJ databases">
        <authorList>
            <person name="Chen Y.-H."/>
        </authorList>
    </citation>
    <scope>NUCLEOTIDE SEQUENCE [LARGE SCALE GENOMIC DNA]</scope>
</reference>
<dbReference type="Pfam" id="PF09981">
    <property type="entry name" value="DUF2218"/>
    <property type="match status" value="1"/>
</dbReference>
<dbReference type="OrthoDB" id="9806511at2"/>
<sequence length="99" mass="11274">MLQATTEWRTEHGGKYLVQLCKHFAHKIDVSYSETHGECRFACGTAILDADDGGLRILATAADEEQLTETESVIERHLVRFAFRENLEALQWQRPNRAA</sequence>
<evidence type="ECO:0000313" key="1">
    <source>
        <dbReference type="EMBL" id="CDZ33532.1"/>
    </source>
</evidence>
<dbReference type="Gene3D" id="3.30.310.50">
    <property type="entry name" value="Alpha-D-phosphohexomutase, C-terminal domain"/>
    <property type="match status" value="1"/>
</dbReference>
<evidence type="ECO:0000313" key="2">
    <source>
        <dbReference type="Proteomes" id="UP000046176"/>
    </source>
</evidence>
<gene>
    <name evidence="1" type="ORF">NGAL_HAMBI1145_18820</name>
</gene>
<dbReference type="PIRSF" id="PIRSF028291">
    <property type="entry name" value="UCP028291"/>
    <property type="match status" value="1"/>
</dbReference>
<accession>A0A0T7FES1</accession>
<evidence type="ECO:0008006" key="3">
    <source>
        <dbReference type="Google" id="ProtNLM"/>
    </source>
</evidence>
<name>A0A0T7FES1_NEOGA</name>
<dbReference type="RefSeq" id="WP_046666094.1">
    <property type="nucleotide sequence ID" value="NZ_CCRH01000004.1"/>
</dbReference>
<dbReference type="EMBL" id="CCRH01000004">
    <property type="protein sequence ID" value="CDZ33532.1"/>
    <property type="molecule type" value="Genomic_DNA"/>
</dbReference>
<dbReference type="AlphaFoldDB" id="A0A0T7FES1"/>
<dbReference type="InterPro" id="IPR014543">
    <property type="entry name" value="UCP028291"/>
</dbReference>
<dbReference type="Proteomes" id="UP000046176">
    <property type="component" value="Unassembled WGS sequence"/>
</dbReference>
<organism evidence="1 2">
    <name type="scientific">Neorhizobium galegae bv. officinalis</name>
    <dbReference type="NCBI Taxonomy" id="323656"/>
    <lineage>
        <taxon>Bacteria</taxon>
        <taxon>Pseudomonadati</taxon>
        <taxon>Pseudomonadota</taxon>
        <taxon>Alphaproteobacteria</taxon>
        <taxon>Hyphomicrobiales</taxon>
        <taxon>Rhizobiaceae</taxon>
        <taxon>Rhizobium/Agrobacterium group</taxon>
        <taxon>Neorhizobium</taxon>
    </lineage>
</organism>
<protein>
    <recommendedName>
        <fullName evidence="3">2,4-dihydroxyhept-2-ene-1,7-dioic acid aldolase</fullName>
    </recommendedName>
</protein>